<protein>
    <submittedName>
        <fullName evidence="2">Uncharacterized protein</fullName>
    </submittedName>
</protein>
<comment type="caution">
    <text evidence="2">The sequence shown here is derived from an EMBL/GenBank/DDBJ whole genome shotgun (WGS) entry which is preliminary data.</text>
</comment>
<accession>A0A645D2E8</accession>
<dbReference type="EMBL" id="VSSQ01032254">
    <property type="protein sequence ID" value="MPM83464.1"/>
    <property type="molecule type" value="Genomic_DNA"/>
</dbReference>
<name>A0A645D2E8_9ZZZZ</name>
<organism evidence="2">
    <name type="scientific">bioreactor metagenome</name>
    <dbReference type="NCBI Taxonomy" id="1076179"/>
    <lineage>
        <taxon>unclassified sequences</taxon>
        <taxon>metagenomes</taxon>
        <taxon>ecological metagenomes</taxon>
    </lineage>
</organism>
<evidence type="ECO:0000313" key="2">
    <source>
        <dbReference type="EMBL" id="MPM83464.1"/>
    </source>
</evidence>
<evidence type="ECO:0000256" key="1">
    <source>
        <dbReference type="SAM" id="MobiDB-lite"/>
    </source>
</evidence>
<gene>
    <name evidence="2" type="ORF">SDC9_130528</name>
</gene>
<reference evidence="2" key="1">
    <citation type="submission" date="2019-08" db="EMBL/GenBank/DDBJ databases">
        <authorList>
            <person name="Kucharzyk K."/>
            <person name="Murdoch R.W."/>
            <person name="Higgins S."/>
            <person name="Loffler F."/>
        </authorList>
    </citation>
    <scope>NUCLEOTIDE SEQUENCE</scope>
</reference>
<sequence length="44" mass="4903">MQRRRIGHDGRLETQALAFGHDRHPVIAQRSGNQDDIPRPGATA</sequence>
<proteinExistence type="predicted"/>
<dbReference type="AlphaFoldDB" id="A0A645D2E8"/>
<feature type="region of interest" description="Disordered" evidence="1">
    <location>
        <begin position="20"/>
        <end position="44"/>
    </location>
</feature>